<feature type="compositionally biased region" description="Low complexity" evidence="2">
    <location>
        <begin position="93"/>
        <end position="102"/>
    </location>
</feature>
<evidence type="ECO:0000256" key="1">
    <source>
        <dbReference type="ARBA" id="ARBA00023125"/>
    </source>
</evidence>
<gene>
    <name evidence="4" type="ORF">GCM10023169_24970</name>
</gene>
<proteinExistence type="predicted"/>
<dbReference type="Proteomes" id="UP001500622">
    <property type="component" value="Unassembled WGS sequence"/>
</dbReference>
<dbReference type="PROSITE" id="PS50943">
    <property type="entry name" value="HTH_CROC1"/>
    <property type="match status" value="1"/>
</dbReference>
<accession>A0ABP8LCD0</accession>
<evidence type="ECO:0000313" key="4">
    <source>
        <dbReference type="EMBL" id="GAA4426329.1"/>
    </source>
</evidence>
<dbReference type="SUPFAM" id="SSF47413">
    <property type="entry name" value="lambda repressor-like DNA-binding domains"/>
    <property type="match status" value="1"/>
</dbReference>
<name>A0ABP8LCD0_9MICO</name>
<reference evidence="5" key="1">
    <citation type="journal article" date="2019" name="Int. J. Syst. Evol. Microbiol.">
        <title>The Global Catalogue of Microorganisms (GCM) 10K type strain sequencing project: providing services to taxonomists for standard genome sequencing and annotation.</title>
        <authorList>
            <consortium name="The Broad Institute Genomics Platform"/>
            <consortium name="The Broad Institute Genome Sequencing Center for Infectious Disease"/>
            <person name="Wu L."/>
            <person name="Ma J."/>
        </authorList>
    </citation>
    <scope>NUCLEOTIDE SEQUENCE [LARGE SCALE GENOMIC DNA]</scope>
    <source>
        <strain evidence="5">JCM 17810</strain>
    </source>
</reference>
<dbReference type="RefSeq" id="WP_345216587.1">
    <property type="nucleotide sequence ID" value="NZ_BAABGN010000011.1"/>
</dbReference>
<dbReference type="InterPro" id="IPR010982">
    <property type="entry name" value="Lambda_DNA-bd_dom_sf"/>
</dbReference>
<evidence type="ECO:0000313" key="5">
    <source>
        <dbReference type="Proteomes" id="UP001500622"/>
    </source>
</evidence>
<feature type="domain" description="HTH cro/C1-type" evidence="3">
    <location>
        <begin position="30"/>
        <end position="84"/>
    </location>
</feature>
<dbReference type="InterPro" id="IPR050807">
    <property type="entry name" value="TransReg_Diox_bact_type"/>
</dbReference>
<keyword evidence="1" id="KW-0238">DNA-binding</keyword>
<dbReference type="InterPro" id="IPR001387">
    <property type="entry name" value="Cro/C1-type_HTH"/>
</dbReference>
<protein>
    <recommendedName>
        <fullName evidence="3">HTH cro/C1-type domain-containing protein</fullName>
    </recommendedName>
</protein>
<sequence length="122" mass="13327">MGEIRRIGDVRRRAARKAEPLWRELLGEKLRDLRLAQGRTLTETAEDAGMSPQYLSEVERGRKEPSSEMIAAVARALGTTLLDLTDHVSVELRSQQAPAMRAPAPPQRAGNGQASVQLSLAA</sequence>
<dbReference type="CDD" id="cd00093">
    <property type="entry name" value="HTH_XRE"/>
    <property type="match status" value="1"/>
</dbReference>
<evidence type="ECO:0000259" key="3">
    <source>
        <dbReference type="PROSITE" id="PS50943"/>
    </source>
</evidence>
<dbReference type="Pfam" id="PF01381">
    <property type="entry name" value="HTH_3"/>
    <property type="match status" value="1"/>
</dbReference>
<comment type="caution">
    <text evidence="4">The sequence shown here is derived from an EMBL/GenBank/DDBJ whole genome shotgun (WGS) entry which is preliminary data.</text>
</comment>
<keyword evidence="5" id="KW-1185">Reference proteome</keyword>
<feature type="region of interest" description="Disordered" evidence="2">
    <location>
        <begin position="93"/>
        <end position="122"/>
    </location>
</feature>
<dbReference type="PANTHER" id="PTHR46797:SF1">
    <property type="entry name" value="METHYLPHOSPHONATE SYNTHASE"/>
    <property type="match status" value="1"/>
</dbReference>
<feature type="compositionally biased region" description="Polar residues" evidence="2">
    <location>
        <begin position="110"/>
        <end position="122"/>
    </location>
</feature>
<dbReference type="PANTHER" id="PTHR46797">
    <property type="entry name" value="HTH-TYPE TRANSCRIPTIONAL REGULATOR"/>
    <property type="match status" value="1"/>
</dbReference>
<dbReference type="EMBL" id="BAABGN010000011">
    <property type="protein sequence ID" value="GAA4426329.1"/>
    <property type="molecule type" value="Genomic_DNA"/>
</dbReference>
<organism evidence="4 5">
    <name type="scientific">Georgenia halophila</name>
    <dbReference type="NCBI Taxonomy" id="620889"/>
    <lineage>
        <taxon>Bacteria</taxon>
        <taxon>Bacillati</taxon>
        <taxon>Actinomycetota</taxon>
        <taxon>Actinomycetes</taxon>
        <taxon>Micrococcales</taxon>
        <taxon>Bogoriellaceae</taxon>
        <taxon>Georgenia</taxon>
    </lineage>
</organism>
<evidence type="ECO:0000256" key="2">
    <source>
        <dbReference type="SAM" id="MobiDB-lite"/>
    </source>
</evidence>
<dbReference type="Gene3D" id="1.10.260.40">
    <property type="entry name" value="lambda repressor-like DNA-binding domains"/>
    <property type="match status" value="1"/>
</dbReference>
<dbReference type="SMART" id="SM00530">
    <property type="entry name" value="HTH_XRE"/>
    <property type="match status" value="1"/>
</dbReference>